<name>A0A2I0JTZ2_PUNGR</name>
<feature type="transmembrane region" description="Helical" evidence="1">
    <location>
        <begin position="162"/>
        <end position="179"/>
    </location>
</feature>
<reference evidence="2 3" key="1">
    <citation type="submission" date="2017-11" db="EMBL/GenBank/DDBJ databases">
        <title>De-novo sequencing of pomegranate (Punica granatum L.) genome.</title>
        <authorList>
            <person name="Akparov Z."/>
            <person name="Amiraslanov A."/>
            <person name="Hajiyeva S."/>
            <person name="Abbasov M."/>
            <person name="Kaur K."/>
            <person name="Hamwieh A."/>
            <person name="Solovyev V."/>
            <person name="Salamov A."/>
            <person name="Braich B."/>
            <person name="Kosarev P."/>
            <person name="Mahmoud A."/>
            <person name="Hajiyev E."/>
            <person name="Babayeva S."/>
            <person name="Izzatullayeva V."/>
            <person name="Mammadov A."/>
            <person name="Mammadov A."/>
            <person name="Sharifova S."/>
            <person name="Ojaghi J."/>
            <person name="Eynullazada K."/>
            <person name="Bayramov B."/>
            <person name="Abdulazimova A."/>
            <person name="Shahmuradov I."/>
        </authorList>
    </citation>
    <scope>NUCLEOTIDE SEQUENCE [LARGE SCALE GENOMIC DNA]</scope>
    <source>
        <strain evidence="3">cv. AG2017</strain>
        <tissue evidence="2">Leaf</tissue>
    </source>
</reference>
<sequence length="186" mass="20295">MLGGITRCWRGGLFGSEPKSCLCNARRYLLRLERESSGFSPIGPFTRLEVAICCMSQSRVRQGGDAPWGSMRICREEHNSSLVMWTVIGVAAAMKLLRRCFALGVAMCLICRMGRLLVALPDISSVAVAIVVHWGCPDRAMRDSSSGVERLRIPRGRKSESAVVLAFAVLVILALRSSVSGRLSNP</sequence>
<evidence type="ECO:0000313" key="2">
    <source>
        <dbReference type="EMBL" id="PKI59768.1"/>
    </source>
</evidence>
<evidence type="ECO:0000313" key="3">
    <source>
        <dbReference type="Proteomes" id="UP000233551"/>
    </source>
</evidence>
<protein>
    <submittedName>
        <fullName evidence="2">Uncharacterized protein</fullName>
    </submittedName>
</protein>
<dbReference type="Proteomes" id="UP000233551">
    <property type="component" value="Unassembled WGS sequence"/>
</dbReference>
<keyword evidence="1" id="KW-1133">Transmembrane helix</keyword>
<evidence type="ECO:0000256" key="1">
    <source>
        <dbReference type="SAM" id="Phobius"/>
    </source>
</evidence>
<gene>
    <name evidence="2" type="ORF">CRG98_019842</name>
</gene>
<dbReference type="AlphaFoldDB" id="A0A2I0JTZ2"/>
<organism evidence="2 3">
    <name type="scientific">Punica granatum</name>
    <name type="common">Pomegranate</name>
    <dbReference type="NCBI Taxonomy" id="22663"/>
    <lineage>
        <taxon>Eukaryota</taxon>
        <taxon>Viridiplantae</taxon>
        <taxon>Streptophyta</taxon>
        <taxon>Embryophyta</taxon>
        <taxon>Tracheophyta</taxon>
        <taxon>Spermatophyta</taxon>
        <taxon>Magnoliopsida</taxon>
        <taxon>eudicotyledons</taxon>
        <taxon>Gunneridae</taxon>
        <taxon>Pentapetalae</taxon>
        <taxon>rosids</taxon>
        <taxon>malvids</taxon>
        <taxon>Myrtales</taxon>
        <taxon>Lythraceae</taxon>
        <taxon>Punica</taxon>
    </lineage>
</organism>
<keyword evidence="1" id="KW-0812">Transmembrane</keyword>
<proteinExistence type="predicted"/>
<keyword evidence="1" id="KW-0472">Membrane</keyword>
<dbReference type="EMBL" id="PGOL01001239">
    <property type="protein sequence ID" value="PKI59768.1"/>
    <property type="molecule type" value="Genomic_DNA"/>
</dbReference>
<accession>A0A2I0JTZ2</accession>
<keyword evidence="3" id="KW-1185">Reference proteome</keyword>
<comment type="caution">
    <text evidence="2">The sequence shown here is derived from an EMBL/GenBank/DDBJ whole genome shotgun (WGS) entry which is preliminary data.</text>
</comment>